<dbReference type="SUPFAM" id="SSF141868">
    <property type="entry name" value="EAL domain-like"/>
    <property type="match status" value="1"/>
</dbReference>
<evidence type="ECO:0000259" key="2">
    <source>
        <dbReference type="PROSITE" id="PS50112"/>
    </source>
</evidence>
<proteinExistence type="predicted"/>
<dbReference type="KEGG" id="azq:G3580_07770"/>
<dbReference type="InterPro" id="IPR000700">
    <property type="entry name" value="PAS-assoc_C"/>
</dbReference>
<name>A0A6C1B3I1_9RHOO</name>
<evidence type="ECO:0000256" key="1">
    <source>
        <dbReference type="SAM" id="Phobius"/>
    </source>
</evidence>
<dbReference type="PROSITE" id="PS50113">
    <property type="entry name" value="PAC"/>
    <property type="match status" value="2"/>
</dbReference>
<accession>A0A6C1B3I1</accession>
<dbReference type="SUPFAM" id="SSF55785">
    <property type="entry name" value="PYP-like sensor domain (PAS domain)"/>
    <property type="match status" value="4"/>
</dbReference>
<dbReference type="CDD" id="cd00130">
    <property type="entry name" value="PAS"/>
    <property type="match status" value="4"/>
</dbReference>
<dbReference type="InterPro" id="IPR000014">
    <property type="entry name" value="PAS"/>
</dbReference>
<dbReference type="InterPro" id="IPR043128">
    <property type="entry name" value="Rev_trsase/Diguanyl_cyclase"/>
</dbReference>
<dbReference type="InterPro" id="IPR029787">
    <property type="entry name" value="Nucleotide_cyclase"/>
</dbReference>
<dbReference type="Pfam" id="PF08447">
    <property type="entry name" value="PAS_3"/>
    <property type="match status" value="1"/>
</dbReference>
<dbReference type="CDD" id="cd01948">
    <property type="entry name" value="EAL"/>
    <property type="match status" value="1"/>
</dbReference>
<feature type="transmembrane region" description="Helical" evidence="1">
    <location>
        <begin position="36"/>
        <end position="55"/>
    </location>
</feature>
<dbReference type="InterPro" id="IPR001610">
    <property type="entry name" value="PAC"/>
</dbReference>
<dbReference type="GO" id="GO:0006355">
    <property type="term" value="P:regulation of DNA-templated transcription"/>
    <property type="evidence" value="ECO:0007669"/>
    <property type="project" value="InterPro"/>
</dbReference>
<feature type="domain" description="GGDEF" evidence="5">
    <location>
        <begin position="1047"/>
        <end position="1180"/>
    </location>
</feature>
<dbReference type="InterPro" id="IPR013655">
    <property type="entry name" value="PAS_fold_3"/>
</dbReference>
<dbReference type="NCBIfam" id="TIGR00254">
    <property type="entry name" value="GGDEF"/>
    <property type="match status" value="1"/>
</dbReference>
<protein>
    <submittedName>
        <fullName evidence="6">EAL domain-containing protein</fullName>
    </submittedName>
</protein>
<dbReference type="SMART" id="SM00267">
    <property type="entry name" value="GGDEF"/>
    <property type="match status" value="1"/>
</dbReference>
<dbReference type="PANTHER" id="PTHR44757:SF2">
    <property type="entry name" value="BIOFILM ARCHITECTURE MAINTENANCE PROTEIN MBAA"/>
    <property type="match status" value="1"/>
</dbReference>
<dbReference type="EMBL" id="CP048836">
    <property type="protein sequence ID" value="QID17549.1"/>
    <property type="molecule type" value="Genomic_DNA"/>
</dbReference>
<dbReference type="Pfam" id="PF00990">
    <property type="entry name" value="GGDEF"/>
    <property type="match status" value="1"/>
</dbReference>
<feature type="domain" description="PAC" evidence="3">
    <location>
        <begin position="963"/>
        <end position="1015"/>
    </location>
</feature>
<dbReference type="CDD" id="cd12914">
    <property type="entry name" value="PDC1_DGC_like"/>
    <property type="match status" value="1"/>
</dbReference>
<dbReference type="Pfam" id="PF00989">
    <property type="entry name" value="PAS"/>
    <property type="match status" value="1"/>
</dbReference>
<dbReference type="Gene3D" id="3.20.20.450">
    <property type="entry name" value="EAL domain"/>
    <property type="match status" value="1"/>
</dbReference>
<feature type="domain" description="PAS" evidence="2">
    <location>
        <begin position="890"/>
        <end position="935"/>
    </location>
</feature>
<dbReference type="Pfam" id="PF22588">
    <property type="entry name" value="dCache_1_like"/>
    <property type="match status" value="1"/>
</dbReference>
<dbReference type="FunFam" id="3.30.70.270:FF:000001">
    <property type="entry name" value="Diguanylate cyclase domain protein"/>
    <property type="match status" value="1"/>
</dbReference>
<evidence type="ECO:0000259" key="3">
    <source>
        <dbReference type="PROSITE" id="PS50113"/>
    </source>
</evidence>
<feature type="domain" description="PAS" evidence="2">
    <location>
        <begin position="476"/>
        <end position="546"/>
    </location>
</feature>
<dbReference type="PANTHER" id="PTHR44757">
    <property type="entry name" value="DIGUANYLATE CYCLASE DGCP"/>
    <property type="match status" value="1"/>
</dbReference>
<dbReference type="GO" id="GO:0003824">
    <property type="term" value="F:catalytic activity"/>
    <property type="evidence" value="ECO:0007669"/>
    <property type="project" value="UniProtKB-ARBA"/>
</dbReference>
<dbReference type="InterPro" id="IPR054327">
    <property type="entry name" value="His-kinase-like_sensor"/>
</dbReference>
<dbReference type="SMART" id="SM00052">
    <property type="entry name" value="EAL"/>
    <property type="match status" value="1"/>
</dbReference>
<dbReference type="Pfam" id="PF13426">
    <property type="entry name" value="PAS_9"/>
    <property type="match status" value="2"/>
</dbReference>
<dbReference type="InterPro" id="IPR000160">
    <property type="entry name" value="GGDEF_dom"/>
</dbReference>
<dbReference type="SMART" id="SM00086">
    <property type="entry name" value="PAC"/>
    <property type="match status" value="4"/>
</dbReference>
<keyword evidence="1" id="KW-0472">Membrane</keyword>
<evidence type="ECO:0000313" key="6">
    <source>
        <dbReference type="EMBL" id="QID17549.1"/>
    </source>
</evidence>
<dbReference type="InterPro" id="IPR013767">
    <property type="entry name" value="PAS_fold"/>
</dbReference>
<dbReference type="RefSeq" id="WP_173764712.1">
    <property type="nucleotide sequence ID" value="NZ_CP048836.1"/>
</dbReference>
<dbReference type="NCBIfam" id="TIGR00229">
    <property type="entry name" value="sensory_box"/>
    <property type="match status" value="3"/>
</dbReference>
<dbReference type="Pfam" id="PF00563">
    <property type="entry name" value="EAL"/>
    <property type="match status" value="1"/>
</dbReference>
<dbReference type="InterPro" id="IPR001633">
    <property type="entry name" value="EAL_dom"/>
</dbReference>
<sequence>MEVTEAGTEIPAAERRKPVSLIPDPSDEVVTRLSPVAYALIVFFMVVIGALWWGIGHQLDSTRESVERNTRKDLSNLSLAFGEHIRSLAQGLDQTLVGLREHWAEGRTAFEAAVHRYRTAVDRDYNIQIAVIDRDGRLAYSNLDPNVKPISLVDREHFRVHRDSGRDRLFISKPVLGRVSKRWSIQFTRPILGAGGQFDGVLVMSVTPDYFSEFYQRIGLGADGAINLQRGSGEVLARSPPLAAAIGTRIEGLLPATGAASDGALVALVSPIDKVRRLYAVRNLPDLGLVVSVGRSVRSIAAASAQERNTLTLVGAGATIAILAFAISVLGSLANRSRAARRMARARERDRVLLTALEAAPSGIVVTDAEVNIQWANPAFERLTGYSIDEAIGAKPAELVKSGQQGPAFYERMWAALRSGLVWGGELVNRRKDGSLYDEELVIAPVRNEQGQTTHFVGIKQDVTDRKRAERELAVHSERNEMLLRMATDGIYIVDEGGRIVEANEACSRMLGYTREQLLSMTVFDLDSERDHDTIRSIIRELFDGTRERLDFDTRHRAADGRLVDVEVSAGRVTVGEGALLYTSVRDITERKRLVAALAETEQLWKFALDGSGVGVYDWNLLSGEVAFSETANALLGIEPDDPVNRIEAWEARVHPLDAPQRRQALEALMRGETPSYLCEYRYRIPSGHWKWILSRGAVIRRTEDGAPARMVGTFADIDADKRKREQAALRTRVMETLTRGGSLGDILALTLTGLERNNFGLVFAMLMNDGDHRLRVVRVSEMGHDRLADRVFTYTGQIVSAGSGLCLGELIDGGGVGGPFWQSLEHMGEGVGLVPCWSEPVCPRSERAEGVLVAFGEQGQRFVPPDLPELQQNAALIAIAIDRKQSDEALRLAASVYEASSEAVLVVDPDNRIVAVNPAFTETTGYTLDEVIGQDPKVLASGRHDASFYREMWQSIVTTGSWRGELWNRRKNGDEYVEWVSINTVLDEAGEVQRRVAVFSDVSERKAAEEMVWRKANYDSLTGLPNRQLFLDRVEQALVKAERDHEVVALLFIDLDHFKDVNDTLGHEAGDRMLQEAARRIRACVRQSDTVARLGGDEFTVLLTAMDNSVVVERVVQSITERLAEPFGLGAESAYVSASVGITLYPQDGQTVQMLFKQADQAMYAAKAAGCNGYSWFTPAMQRAAELRHDLAKDMRVALAEGQFELYYQPIMALAGGRVDKAEALIRWHHPVRGQIAPAVFIPIAEDTGLINDIGAWVFAEAIRTAARWNAGCRDGAPARLALSVNKSPREFMGTQADEAWVGRLEAAGLPPGALIVEITEGLLLDDRAEVTDKLQRFRSMGLQLALDDFGTGYSAMSYLQRYDIDFLKIDRAFVKHLANSERDRAIAEAVIAMAHKLGIQVVAEGVEDAAQQAILANAGCDFVQGFLCAPPLPAAQFEARFLAEA</sequence>
<dbReference type="PROSITE" id="PS50887">
    <property type="entry name" value="GGDEF"/>
    <property type="match status" value="1"/>
</dbReference>
<dbReference type="CDD" id="cd01949">
    <property type="entry name" value="GGDEF"/>
    <property type="match status" value="1"/>
</dbReference>
<evidence type="ECO:0000259" key="5">
    <source>
        <dbReference type="PROSITE" id="PS50887"/>
    </source>
</evidence>
<dbReference type="SMART" id="SM00091">
    <property type="entry name" value="PAS"/>
    <property type="match status" value="4"/>
</dbReference>
<dbReference type="PROSITE" id="PS50883">
    <property type="entry name" value="EAL"/>
    <property type="match status" value="1"/>
</dbReference>
<reference evidence="6 7" key="1">
    <citation type="submission" date="2020-02" db="EMBL/GenBank/DDBJ databases">
        <title>Nitrogenibacter mangrovi gen. nov., sp. nov. isolated from mangrove sediment, a denitrifying betaproteobacterium.</title>
        <authorList>
            <person name="Liao H."/>
            <person name="Tian Y."/>
        </authorList>
    </citation>
    <scope>NUCLEOTIDE SEQUENCE [LARGE SCALE GENOMIC DNA]</scope>
    <source>
        <strain evidence="6 7">M9-3-2</strain>
    </source>
</reference>
<evidence type="ECO:0000259" key="4">
    <source>
        <dbReference type="PROSITE" id="PS50883"/>
    </source>
</evidence>
<dbReference type="Gene3D" id="3.30.70.270">
    <property type="match status" value="1"/>
</dbReference>
<keyword evidence="7" id="KW-1185">Reference proteome</keyword>
<dbReference type="InterPro" id="IPR052155">
    <property type="entry name" value="Biofilm_reg_signaling"/>
</dbReference>
<feature type="domain" description="PAS" evidence="2">
    <location>
        <begin position="349"/>
        <end position="393"/>
    </location>
</feature>
<dbReference type="InterPro" id="IPR035965">
    <property type="entry name" value="PAS-like_dom_sf"/>
</dbReference>
<dbReference type="CDD" id="cd12915">
    <property type="entry name" value="PDC2_DGC_like"/>
    <property type="match status" value="1"/>
</dbReference>
<keyword evidence="1" id="KW-1133">Transmembrane helix</keyword>
<dbReference type="Proteomes" id="UP000501991">
    <property type="component" value="Chromosome"/>
</dbReference>
<dbReference type="Gene3D" id="3.30.450.20">
    <property type="entry name" value="PAS domain"/>
    <property type="match status" value="6"/>
</dbReference>
<feature type="transmembrane region" description="Helical" evidence="1">
    <location>
        <begin position="311"/>
        <end position="334"/>
    </location>
</feature>
<feature type="domain" description="PAC" evidence="3">
    <location>
        <begin position="423"/>
        <end position="475"/>
    </location>
</feature>
<dbReference type="InterPro" id="IPR035919">
    <property type="entry name" value="EAL_sf"/>
</dbReference>
<gene>
    <name evidence="6" type="ORF">G3580_07770</name>
</gene>
<keyword evidence="1" id="KW-0812">Transmembrane</keyword>
<dbReference type="SUPFAM" id="SSF55073">
    <property type="entry name" value="Nucleotide cyclase"/>
    <property type="match status" value="1"/>
</dbReference>
<feature type="domain" description="EAL" evidence="4">
    <location>
        <begin position="1189"/>
        <end position="1447"/>
    </location>
</feature>
<dbReference type="PROSITE" id="PS50112">
    <property type="entry name" value="PAS"/>
    <property type="match status" value="3"/>
</dbReference>
<evidence type="ECO:0000313" key="7">
    <source>
        <dbReference type="Proteomes" id="UP000501991"/>
    </source>
</evidence>
<organism evidence="6 7">
    <name type="scientific">Nitrogeniibacter mangrovi</name>
    <dbReference type="NCBI Taxonomy" id="2016596"/>
    <lineage>
        <taxon>Bacteria</taxon>
        <taxon>Pseudomonadati</taxon>
        <taxon>Pseudomonadota</taxon>
        <taxon>Betaproteobacteria</taxon>
        <taxon>Rhodocyclales</taxon>
        <taxon>Zoogloeaceae</taxon>
        <taxon>Nitrogeniibacter</taxon>
    </lineage>
</organism>